<dbReference type="PANTHER" id="PTHR10270">
    <property type="entry name" value="SOX TRANSCRIPTION FACTOR"/>
    <property type="match status" value="1"/>
</dbReference>
<dbReference type="PANTHER" id="PTHR10270:SF324">
    <property type="entry name" value="SOX DOMAIN-CONTAINING PROTEIN DICHAETE-RELATED"/>
    <property type="match status" value="1"/>
</dbReference>
<organism evidence="6 7">
    <name type="scientific">Petrolisthes manimaculis</name>
    <dbReference type="NCBI Taxonomy" id="1843537"/>
    <lineage>
        <taxon>Eukaryota</taxon>
        <taxon>Metazoa</taxon>
        <taxon>Ecdysozoa</taxon>
        <taxon>Arthropoda</taxon>
        <taxon>Crustacea</taxon>
        <taxon>Multicrustacea</taxon>
        <taxon>Malacostraca</taxon>
        <taxon>Eumalacostraca</taxon>
        <taxon>Eucarida</taxon>
        <taxon>Decapoda</taxon>
        <taxon>Pleocyemata</taxon>
        <taxon>Anomura</taxon>
        <taxon>Galatheoidea</taxon>
        <taxon>Porcellanidae</taxon>
        <taxon>Petrolisthes</taxon>
    </lineage>
</organism>
<keyword evidence="7" id="KW-1185">Reference proteome</keyword>
<evidence type="ECO:0000313" key="6">
    <source>
        <dbReference type="EMBL" id="KAK4290323.1"/>
    </source>
</evidence>
<dbReference type="GO" id="GO:0000978">
    <property type="term" value="F:RNA polymerase II cis-regulatory region sequence-specific DNA binding"/>
    <property type="evidence" value="ECO:0007669"/>
    <property type="project" value="TreeGrafter"/>
</dbReference>
<gene>
    <name evidence="6" type="ORF">Pmani_036764</name>
</gene>
<dbReference type="InterPro" id="IPR036910">
    <property type="entry name" value="HMG_box_dom_sf"/>
</dbReference>
<evidence type="ECO:0000256" key="3">
    <source>
        <dbReference type="PROSITE-ProRule" id="PRU00267"/>
    </source>
</evidence>
<keyword evidence="2 3" id="KW-0539">Nucleus</keyword>
<dbReference type="GO" id="GO:0001228">
    <property type="term" value="F:DNA-binding transcription activator activity, RNA polymerase II-specific"/>
    <property type="evidence" value="ECO:0007669"/>
    <property type="project" value="TreeGrafter"/>
</dbReference>
<evidence type="ECO:0000256" key="1">
    <source>
        <dbReference type="ARBA" id="ARBA00023125"/>
    </source>
</evidence>
<evidence type="ECO:0000256" key="2">
    <source>
        <dbReference type="ARBA" id="ARBA00023242"/>
    </source>
</evidence>
<dbReference type="EMBL" id="JAWZYT010005522">
    <property type="protein sequence ID" value="KAK4290323.1"/>
    <property type="molecule type" value="Genomic_DNA"/>
</dbReference>
<evidence type="ECO:0000256" key="4">
    <source>
        <dbReference type="SAM" id="MobiDB-lite"/>
    </source>
</evidence>
<dbReference type="PROSITE" id="PS50118">
    <property type="entry name" value="HMG_BOX_2"/>
    <property type="match status" value="1"/>
</dbReference>
<evidence type="ECO:0000313" key="7">
    <source>
        <dbReference type="Proteomes" id="UP001292094"/>
    </source>
</evidence>
<dbReference type="GO" id="GO:0005634">
    <property type="term" value="C:nucleus"/>
    <property type="evidence" value="ECO:0007669"/>
    <property type="project" value="UniProtKB-UniRule"/>
</dbReference>
<dbReference type="GO" id="GO:0030182">
    <property type="term" value="P:neuron differentiation"/>
    <property type="evidence" value="ECO:0007669"/>
    <property type="project" value="TreeGrafter"/>
</dbReference>
<dbReference type="InterPro" id="IPR050140">
    <property type="entry name" value="SRY-related_HMG-box_TF-like"/>
</dbReference>
<feature type="compositionally biased region" description="Basic and acidic residues" evidence="4">
    <location>
        <begin position="12"/>
        <end position="23"/>
    </location>
</feature>
<dbReference type="Pfam" id="PF00505">
    <property type="entry name" value="HMG_box"/>
    <property type="match status" value="1"/>
</dbReference>
<reference evidence="6" key="1">
    <citation type="submission" date="2023-11" db="EMBL/GenBank/DDBJ databases">
        <title>Genome assemblies of two species of porcelain crab, Petrolisthes cinctipes and Petrolisthes manimaculis (Anomura: Porcellanidae).</title>
        <authorList>
            <person name="Angst P."/>
        </authorList>
    </citation>
    <scope>NUCLEOTIDE SEQUENCE</scope>
    <source>
        <strain evidence="6">PB745_02</strain>
        <tissue evidence="6">Gill</tissue>
    </source>
</reference>
<keyword evidence="1 3" id="KW-0238">DNA-binding</keyword>
<dbReference type="AlphaFoldDB" id="A0AAE1NI49"/>
<evidence type="ECO:0000259" key="5">
    <source>
        <dbReference type="PROSITE" id="PS50118"/>
    </source>
</evidence>
<comment type="caution">
    <text evidence="6">The sequence shown here is derived from an EMBL/GenBank/DDBJ whole genome shotgun (WGS) entry which is preliminary data.</text>
</comment>
<sequence>MATSGSQVSVGREPEKETSRERGRCQSEMCITWPGGAHEPHLTSLTSCSVQHPVPRSTHVVNGSLGGCEVYLTEYLLEGQYMWVVRATLSGIMSAKDSHVKRPMNAFMVWSRGQRRKMAQDNPKMHNSEISKRLGGRRLDSSTYPVCGGGLVGSRLMQIVTGTLEGMDGECLEGAEWKLLSDAEKRPFIDEAKRLRFVL</sequence>
<feature type="DNA-binding region" description="HMG box" evidence="3">
    <location>
        <begin position="100"/>
        <end position="199"/>
    </location>
</feature>
<accession>A0AAE1NI49</accession>
<name>A0AAE1NI49_9EUCA</name>
<dbReference type="GO" id="GO:0000122">
    <property type="term" value="P:negative regulation of transcription by RNA polymerase II"/>
    <property type="evidence" value="ECO:0007669"/>
    <property type="project" value="TreeGrafter"/>
</dbReference>
<dbReference type="SUPFAM" id="SSF47095">
    <property type="entry name" value="HMG-box"/>
    <property type="match status" value="1"/>
</dbReference>
<dbReference type="GO" id="GO:0007420">
    <property type="term" value="P:brain development"/>
    <property type="evidence" value="ECO:0007669"/>
    <property type="project" value="TreeGrafter"/>
</dbReference>
<protein>
    <recommendedName>
        <fullName evidence="5">HMG box domain-containing protein</fullName>
    </recommendedName>
</protein>
<dbReference type="Gene3D" id="1.10.30.10">
    <property type="entry name" value="High mobility group box domain"/>
    <property type="match status" value="1"/>
</dbReference>
<feature type="domain" description="HMG box" evidence="5">
    <location>
        <begin position="100"/>
        <end position="199"/>
    </location>
</feature>
<dbReference type="Proteomes" id="UP001292094">
    <property type="component" value="Unassembled WGS sequence"/>
</dbReference>
<feature type="region of interest" description="Disordered" evidence="4">
    <location>
        <begin position="1"/>
        <end position="23"/>
    </location>
</feature>
<dbReference type="InterPro" id="IPR009071">
    <property type="entry name" value="HMG_box_dom"/>
</dbReference>
<proteinExistence type="predicted"/>